<protein>
    <submittedName>
        <fullName evidence="1">Uncharacterized protein</fullName>
    </submittedName>
</protein>
<reference evidence="1" key="1">
    <citation type="submission" date="2020-05" db="EMBL/GenBank/DDBJ databases">
        <authorList>
            <person name="Chiriac C."/>
            <person name="Salcher M."/>
            <person name="Ghai R."/>
            <person name="Kavagutti S V."/>
        </authorList>
    </citation>
    <scope>NUCLEOTIDE SEQUENCE</scope>
</reference>
<sequence>MSTTSDILARLQGNGDAWAFSEVIAEIEQLRAALQHFIEVVPEPTDSNCSCHISPPCSDCLENSALREAFADARKLLGEL</sequence>
<accession>A0A6J7VP04</accession>
<organism evidence="1">
    <name type="scientific">uncultured Caudovirales phage</name>
    <dbReference type="NCBI Taxonomy" id="2100421"/>
    <lineage>
        <taxon>Viruses</taxon>
        <taxon>Duplodnaviria</taxon>
        <taxon>Heunggongvirae</taxon>
        <taxon>Uroviricota</taxon>
        <taxon>Caudoviricetes</taxon>
        <taxon>Peduoviridae</taxon>
        <taxon>Maltschvirus</taxon>
        <taxon>Maltschvirus maltsch</taxon>
    </lineage>
</organism>
<dbReference type="EMBL" id="LR798191">
    <property type="protein sequence ID" value="CAB5079587.1"/>
    <property type="molecule type" value="Genomic_DNA"/>
</dbReference>
<evidence type="ECO:0000313" key="1">
    <source>
        <dbReference type="EMBL" id="CAB5079587.1"/>
    </source>
</evidence>
<proteinExistence type="predicted"/>
<gene>
    <name evidence="1" type="ORF">UFOVP143_41</name>
</gene>
<name>A0A6J7VP04_9CAUD</name>